<evidence type="ECO:0000259" key="9">
    <source>
        <dbReference type="Pfam" id="PF23598"/>
    </source>
</evidence>
<feature type="transmembrane region" description="Helical" evidence="5">
    <location>
        <begin position="351"/>
        <end position="371"/>
    </location>
</feature>
<dbReference type="InterPro" id="IPR044974">
    <property type="entry name" value="Disease_R_plants"/>
</dbReference>
<feature type="domain" description="NB-ARC" evidence="6">
    <location>
        <begin position="671"/>
        <end position="835"/>
    </location>
</feature>
<dbReference type="InterPro" id="IPR032675">
    <property type="entry name" value="LRR_dom_sf"/>
</dbReference>
<feature type="compositionally biased region" description="Basic and acidic residues" evidence="4">
    <location>
        <begin position="505"/>
        <end position="515"/>
    </location>
</feature>
<feature type="domain" description="Disease resistance protein winged helix" evidence="8">
    <location>
        <begin position="919"/>
        <end position="989"/>
    </location>
</feature>
<keyword evidence="11" id="KW-1185">Reference proteome</keyword>
<dbReference type="Pfam" id="PF23559">
    <property type="entry name" value="WHD_DRP"/>
    <property type="match status" value="1"/>
</dbReference>
<dbReference type="InterPro" id="IPR036388">
    <property type="entry name" value="WH-like_DNA-bd_sf"/>
</dbReference>
<dbReference type="InterPro" id="IPR042197">
    <property type="entry name" value="Apaf_helical"/>
</dbReference>
<evidence type="ECO:0000256" key="4">
    <source>
        <dbReference type="SAM" id="MobiDB-lite"/>
    </source>
</evidence>
<dbReference type="Gene3D" id="3.80.10.10">
    <property type="entry name" value="Ribonuclease Inhibitor"/>
    <property type="match status" value="1"/>
</dbReference>
<keyword evidence="5" id="KW-1133">Transmembrane helix</keyword>
<sequence length="1411" mass="161971">MAQLAVSFIVPRVARKLSDVLIQESARLVEVADRIRWIVKELEYMQKFVQDLERSNSNQLEEMFEEITNVVARQAEDVIDTFLNKSVNRRKKGVQYLLEKYDIAKELEPICDRVREISERISNYLNEPIAVTIETPRVRATTIVSPALEELDHILTQNLIILDEELIEIVEHVRDKDLGDTHNIVSKLNSAEESIHSQSQRARVWLKDIENICADTVAVAENFIATRRKRLSRTGWLWQVFYFFEQRVSERKFKQQMEYIRTQLEDALYRRWTFGDGGKDMGDKIGSRSRPAPSLSLVRLTLAKVPLFLFNSSFAPLLFVAVITTIDFFMFGRKRRAREHKLKEKKKSRQLTPFLWFDLVDFMVYVFFYAFPAELWIVLQFVWIVYTVIPLSVSLERSLDENLETIRRYLALMDALFSDINTESAEGLNKRQQVWVNQLRLVAHKVHSLSAYPKPRGWNIVNKIIFAEDITDFLNEILDISDKKNIYGFASIQGRKELVSTVQRSESKDIAEHSGAHPQPHASSSSYQRVTGLRSKYQLIKDEMDLMNALIDDVRELGKLEGRSEIWVEQMKGIASEAEAVIRECDSELESNHYFKHLLVRYKIMGKIDRITEEIEDASRRRNAYGLVQLQSRDESLSTVQMLRRKSEQPSLIGKESIIVGKEFTIIGFNEDVDFLTDHLLSNEESCCVTSIVGIEGTGKTTLARLIFDNKAVEDGFTCRVPVSVSPGCTVDKLLEEIAKEAATQIMGGQRNKWTIQEALRALGSTKYLILVDGIETCQLLDSLTEAIPDKSKGSRFLLTTRNANIVARQPGTRSFVYHLQLLDDENSWILFKKKLKVPIPSEPKLIEVAKKIVAKCGGLPLEILKMSELLSNKDVTEEQWSRVQEQPNPSQNPWSETLSSVTISLPSHLRRCLFYLELFPANFGIPARRLVVLWVAEGLVQHGENQEPPEQVAERYLTKLIDLNLVQIAKRRPNGKVKTCRLPNALREILVEEVQARKDLNSVSNISRIRQVADRLDRKDKWDKHMHGITTSDSASLGIYKDVFSFLSFDFREGSKPGQDISNFLNLCISSKCLLLLRVLDLEGVHKPELPENIKKLARLRYLGLRWTYLESLPSSISKLLKLQTLDLKHTYIHTLTNSIWKMELRHLFLSETYRTRFPPKPRAAGDSLSDLQTLWGLFVDEETPVKGGLDKLVNIRKLGIACQSMSPEQGAMQSQLDAVADWIVKLEYLQSLRLKSRDEKGRPWNLHLKSLKNHINLTDIYLLGNLNGPSILTQLPPNLVELTLSHSKLEEDPMKILKDLPNLRSLSLHAESYIGIKLVCNSKSFPQLYVLKVWKLEQLKDWEVKQQALPSLRQLEIRSCLRMTKLPDGLKHVNSLLELKLTNMPVEINTDKHNIPPNCEVHRDDSAQL</sequence>
<feature type="domain" description="Disease resistance N-terminal" evidence="7">
    <location>
        <begin position="525"/>
        <end position="593"/>
    </location>
</feature>
<dbReference type="InterPro" id="IPR027417">
    <property type="entry name" value="P-loop_NTPase"/>
</dbReference>
<dbReference type="SUPFAM" id="SSF52540">
    <property type="entry name" value="P-loop containing nucleoside triphosphate hydrolases"/>
    <property type="match status" value="1"/>
</dbReference>
<keyword evidence="5" id="KW-0812">Transmembrane</keyword>
<keyword evidence="1" id="KW-0677">Repeat</keyword>
<evidence type="ECO:0000313" key="11">
    <source>
        <dbReference type="Proteomes" id="UP000289340"/>
    </source>
</evidence>
<comment type="caution">
    <text evidence="10">The sequence shown here is derived from an EMBL/GenBank/DDBJ whole genome shotgun (WGS) entry which is preliminary data.</text>
</comment>
<dbReference type="InterPro" id="IPR058922">
    <property type="entry name" value="WHD_DRP"/>
</dbReference>
<dbReference type="CDD" id="cd14798">
    <property type="entry name" value="RX-CC_like"/>
    <property type="match status" value="1"/>
</dbReference>
<feature type="domain" description="Disease resistance N-terminal" evidence="7">
    <location>
        <begin position="10"/>
        <end position="92"/>
    </location>
</feature>
<feature type="transmembrane region" description="Helical" evidence="5">
    <location>
        <begin position="307"/>
        <end position="330"/>
    </location>
</feature>
<dbReference type="GO" id="GO:0098542">
    <property type="term" value="P:defense response to other organism"/>
    <property type="evidence" value="ECO:0007669"/>
    <property type="project" value="TreeGrafter"/>
</dbReference>
<dbReference type="PANTHER" id="PTHR23155">
    <property type="entry name" value="DISEASE RESISTANCE PROTEIN RP"/>
    <property type="match status" value="1"/>
</dbReference>
<dbReference type="Pfam" id="PF00931">
    <property type="entry name" value="NB-ARC"/>
    <property type="match status" value="1"/>
</dbReference>
<evidence type="ECO:0000259" key="7">
    <source>
        <dbReference type="Pfam" id="PF18052"/>
    </source>
</evidence>
<dbReference type="PANTHER" id="PTHR23155:SF955">
    <property type="entry name" value="AAA+ ATPASE DOMAIN-CONTAINING PROTEIN"/>
    <property type="match status" value="1"/>
</dbReference>
<dbReference type="InterPro" id="IPR041118">
    <property type="entry name" value="Rx_N"/>
</dbReference>
<evidence type="ECO:0000259" key="8">
    <source>
        <dbReference type="Pfam" id="PF23559"/>
    </source>
</evidence>
<dbReference type="Gene3D" id="1.10.10.10">
    <property type="entry name" value="Winged helix-like DNA-binding domain superfamily/Winged helix DNA-binding domain"/>
    <property type="match status" value="1"/>
</dbReference>
<dbReference type="SUPFAM" id="SSF52058">
    <property type="entry name" value="L domain-like"/>
    <property type="match status" value="1"/>
</dbReference>
<organism evidence="10 11">
    <name type="scientific">Glycine soja</name>
    <name type="common">Wild soybean</name>
    <dbReference type="NCBI Taxonomy" id="3848"/>
    <lineage>
        <taxon>Eukaryota</taxon>
        <taxon>Viridiplantae</taxon>
        <taxon>Streptophyta</taxon>
        <taxon>Embryophyta</taxon>
        <taxon>Tracheophyta</taxon>
        <taxon>Spermatophyta</taxon>
        <taxon>Magnoliopsida</taxon>
        <taxon>eudicotyledons</taxon>
        <taxon>Gunneridae</taxon>
        <taxon>Pentapetalae</taxon>
        <taxon>rosids</taxon>
        <taxon>fabids</taxon>
        <taxon>Fabales</taxon>
        <taxon>Fabaceae</taxon>
        <taxon>Papilionoideae</taxon>
        <taxon>50 kb inversion clade</taxon>
        <taxon>NPAAA clade</taxon>
        <taxon>indigoferoid/millettioid clade</taxon>
        <taxon>Phaseoleae</taxon>
        <taxon>Glycine</taxon>
        <taxon>Glycine subgen. Soja</taxon>
    </lineage>
</organism>
<name>A0A445F7T1_GLYSO</name>
<proteinExistence type="predicted"/>
<dbReference type="InterPro" id="IPR055414">
    <property type="entry name" value="LRR_R13L4/SHOC2-like"/>
</dbReference>
<dbReference type="Gramene" id="XM_028365938.1">
    <property type="protein sequence ID" value="XP_028221739.1"/>
    <property type="gene ID" value="LOC114403155"/>
</dbReference>
<dbReference type="Pfam" id="PF18052">
    <property type="entry name" value="Rx_N"/>
    <property type="match status" value="2"/>
</dbReference>
<dbReference type="EMBL" id="QZWG01000020">
    <property type="protein sequence ID" value="RZB44749.1"/>
    <property type="molecule type" value="Genomic_DNA"/>
</dbReference>
<accession>A0A445F7T1</accession>
<keyword evidence="3" id="KW-0611">Plant defense</keyword>
<evidence type="ECO:0000259" key="6">
    <source>
        <dbReference type="Pfam" id="PF00931"/>
    </source>
</evidence>
<evidence type="ECO:0000256" key="5">
    <source>
        <dbReference type="SAM" id="Phobius"/>
    </source>
</evidence>
<dbReference type="InterPro" id="IPR038005">
    <property type="entry name" value="RX-like_CC"/>
</dbReference>
<feature type="domain" description="Disease resistance R13L4/SHOC-2-like LRR" evidence="9">
    <location>
        <begin position="1068"/>
        <end position="1382"/>
    </location>
</feature>
<reference evidence="10 11" key="1">
    <citation type="submission" date="2018-09" db="EMBL/GenBank/DDBJ databases">
        <title>A high-quality reference genome of wild soybean provides a powerful tool to mine soybean genomes.</title>
        <authorList>
            <person name="Xie M."/>
            <person name="Chung C.Y.L."/>
            <person name="Li M.-W."/>
            <person name="Wong F.-L."/>
            <person name="Chan T.-F."/>
            <person name="Lam H.-M."/>
        </authorList>
    </citation>
    <scope>NUCLEOTIDE SEQUENCE [LARGE SCALE GENOMIC DNA]</scope>
    <source>
        <strain evidence="11">cv. W05</strain>
        <tissue evidence="10">Hypocotyl of etiolated seedlings</tissue>
    </source>
</reference>
<keyword evidence="5" id="KW-0472">Membrane</keyword>
<dbReference type="Gene3D" id="3.40.50.300">
    <property type="entry name" value="P-loop containing nucleotide triphosphate hydrolases"/>
    <property type="match status" value="1"/>
</dbReference>
<evidence type="ECO:0000256" key="3">
    <source>
        <dbReference type="ARBA" id="ARBA00022821"/>
    </source>
</evidence>
<keyword evidence="2" id="KW-0547">Nucleotide-binding</keyword>
<dbReference type="InterPro" id="IPR002182">
    <property type="entry name" value="NB-ARC"/>
</dbReference>
<evidence type="ECO:0000256" key="2">
    <source>
        <dbReference type="ARBA" id="ARBA00022741"/>
    </source>
</evidence>
<gene>
    <name evidence="10" type="ORF">D0Y65_054587</name>
</gene>
<dbReference type="PRINTS" id="PR00364">
    <property type="entry name" value="DISEASERSIST"/>
</dbReference>
<dbReference type="Proteomes" id="UP000289340">
    <property type="component" value="Chromosome 20"/>
</dbReference>
<dbReference type="Gene3D" id="1.10.8.430">
    <property type="entry name" value="Helical domain of apoptotic protease-activating factors"/>
    <property type="match status" value="1"/>
</dbReference>
<dbReference type="GO" id="GO:0043531">
    <property type="term" value="F:ADP binding"/>
    <property type="evidence" value="ECO:0007669"/>
    <property type="project" value="InterPro"/>
</dbReference>
<evidence type="ECO:0000256" key="1">
    <source>
        <dbReference type="ARBA" id="ARBA00022737"/>
    </source>
</evidence>
<dbReference type="Pfam" id="PF23598">
    <property type="entry name" value="LRR_14"/>
    <property type="match status" value="1"/>
</dbReference>
<dbReference type="Gene3D" id="1.20.5.4130">
    <property type="match status" value="2"/>
</dbReference>
<feature type="region of interest" description="Disordered" evidence="4">
    <location>
        <begin position="503"/>
        <end position="529"/>
    </location>
</feature>
<protein>
    <submittedName>
        <fullName evidence="10">Disease resistance RPP8-like protein 3</fullName>
    </submittedName>
</protein>
<evidence type="ECO:0000313" key="10">
    <source>
        <dbReference type="EMBL" id="RZB44749.1"/>
    </source>
</evidence>